<feature type="compositionally biased region" description="Polar residues" evidence="5">
    <location>
        <begin position="498"/>
        <end position="514"/>
    </location>
</feature>
<feature type="compositionally biased region" description="Basic and acidic residues" evidence="5">
    <location>
        <begin position="809"/>
        <end position="825"/>
    </location>
</feature>
<dbReference type="InterPro" id="IPR001650">
    <property type="entry name" value="Helicase_C-like"/>
</dbReference>
<organism evidence="8 9">
    <name type="scientific">Arcanobacterium phocisimile</name>
    <dbReference type="NCBI Taxonomy" id="1302235"/>
    <lineage>
        <taxon>Bacteria</taxon>
        <taxon>Bacillati</taxon>
        <taxon>Actinomycetota</taxon>
        <taxon>Actinomycetes</taxon>
        <taxon>Actinomycetales</taxon>
        <taxon>Actinomycetaceae</taxon>
        <taxon>Arcanobacterium</taxon>
    </lineage>
</organism>
<feature type="domain" description="Helicase C-terminal" evidence="7">
    <location>
        <begin position="222"/>
        <end position="383"/>
    </location>
</feature>
<dbReference type="NCBIfam" id="TIGR01970">
    <property type="entry name" value="DEAH_box_HrpB"/>
    <property type="match status" value="1"/>
</dbReference>
<evidence type="ECO:0000256" key="5">
    <source>
        <dbReference type="SAM" id="MobiDB-lite"/>
    </source>
</evidence>
<dbReference type="PROSITE" id="PS51192">
    <property type="entry name" value="HELICASE_ATP_BIND_1"/>
    <property type="match status" value="1"/>
</dbReference>
<reference evidence="8 9" key="1">
    <citation type="submission" date="2021-02" db="EMBL/GenBank/DDBJ databases">
        <title>Complete Genome Sequence of Arcanobacterium phocisimile strain DSM 26142T from a harbour seal.</title>
        <authorList>
            <person name="Borowiak M."/>
            <person name="Alssahen M."/>
            <person name="Malorny B."/>
            <person name="Laemmler C."/>
            <person name="Siebert U."/>
            <person name="Ploetz M."/>
            <person name="Abdulmawjood A."/>
        </authorList>
    </citation>
    <scope>NUCLEOTIDE SEQUENCE [LARGE SCALE GENOMIC DNA]</scope>
    <source>
        <strain evidence="8 9">DSM 26142</strain>
    </source>
</reference>
<name>A0ABX7IIV7_9ACTO</name>
<dbReference type="InterPro" id="IPR010225">
    <property type="entry name" value="HrpB"/>
</dbReference>
<dbReference type="SMART" id="SM00490">
    <property type="entry name" value="HELICc"/>
    <property type="match status" value="1"/>
</dbReference>
<keyword evidence="2" id="KW-0378">Hydrolase</keyword>
<dbReference type="InterPro" id="IPR002464">
    <property type="entry name" value="DNA/RNA_helicase_DEAH_CS"/>
</dbReference>
<dbReference type="Pfam" id="PF00271">
    <property type="entry name" value="Helicase_C"/>
    <property type="match status" value="1"/>
</dbReference>
<evidence type="ECO:0000256" key="3">
    <source>
        <dbReference type="ARBA" id="ARBA00022806"/>
    </source>
</evidence>
<evidence type="ECO:0000313" key="9">
    <source>
        <dbReference type="Proteomes" id="UP000602653"/>
    </source>
</evidence>
<dbReference type="Pfam" id="PF08482">
    <property type="entry name" value="HrpB_C"/>
    <property type="match status" value="1"/>
</dbReference>
<dbReference type="Gene3D" id="1.20.120.1080">
    <property type="match status" value="1"/>
</dbReference>
<dbReference type="PANTHER" id="PTHR43519">
    <property type="entry name" value="ATP-DEPENDENT RNA HELICASE HRPB"/>
    <property type="match status" value="1"/>
</dbReference>
<dbReference type="EMBL" id="CP070228">
    <property type="protein sequence ID" value="QRV03079.1"/>
    <property type="molecule type" value="Genomic_DNA"/>
</dbReference>
<dbReference type="InterPro" id="IPR013689">
    <property type="entry name" value="RNA_helicase_ATP-dep_HrpB_C"/>
</dbReference>
<feature type="region of interest" description="Disordered" evidence="5">
    <location>
        <begin position="809"/>
        <end position="831"/>
    </location>
</feature>
<dbReference type="CDD" id="cd18791">
    <property type="entry name" value="SF2_C_RHA"/>
    <property type="match status" value="1"/>
</dbReference>
<feature type="region of interest" description="Disordered" evidence="5">
    <location>
        <begin position="482"/>
        <end position="525"/>
    </location>
</feature>
<dbReference type="PANTHER" id="PTHR43519:SF1">
    <property type="entry name" value="ATP-DEPENDENT RNA HELICASE HRPB"/>
    <property type="match status" value="1"/>
</dbReference>
<dbReference type="Pfam" id="PF00270">
    <property type="entry name" value="DEAD"/>
    <property type="match status" value="1"/>
</dbReference>
<dbReference type="GO" id="GO:0004386">
    <property type="term" value="F:helicase activity"/>
    <property type="evidence" value="ECO:0007669"/>
    <property type="project" value="UniProtKB-KW"/>
</dbReference>
<dbReference type="PIRSF" id="PIRSF005496">
    <property type="entry name" value="ATP_hel_hrpB"/>
    <property type="match status" value="1"/>
</dbReference>
<evidence type="ECO:0000256" key="4">
    <source>
        <dbReference type="ARBA" id="ARBA00022840"/>
    </source>
</evidence>
<evidence type="ECO:0000256" key="1">
    <source>
        <dbReference type="ARBA" id="ARBA00022741"/>
    </source>
</evidence>
<dbReference type="Gene3D" id="3.40.50.300">
    <property type="entry name" value="P-loop containing nucleotide triphosphate hydrolases"/>
    <property type="match status" value="2"/>
</dbReference>
<dbReference type="SMART" id="SM00847">
    <property type="entry name" value="HA2"/>
    <property type="match status" value="1"/>
</dbReference>
<dbReference type="InterPro" id="IPR027417">
    <property type="entry name" value="P-loop_NTPase"/>
</dbReference>
<keyword evidence="1" id="KW-0547">Nucleotide-binding</keyword>
<keyword evidence="3 8" id="KW-0347">Helicase</keyword>
<sequence>MKFSQICAAPPDLPVRQALGEIVDQTANLVIAAPPGSGKTTLVPVACAARLESAAGLADDSDVEHRKVIVVQPRRVAARAAARRIAQLLNEPVGVQVGYRVRGETKPGTRIEMVTPGVLLRMLQSEPELPGVGCVIIDEIHERDLDTDLATAFVLDSQSALRPDLQVVAMSATVALEQTAALLDARIIEVPGLLHPVDEVEVPGPQPLTTTGSGAIVVADSFLDHIVQVIRQAHREHAGSILVFVPGVREISAIVSRLSNIDIPVFGLHGQLDPREQDRVLEARGERVIVATALAESSLTVPGVRIVVDGGLARQARVDAGIGGLVTVFASQASMIQRAGRAGREGPGFAYRCIQLGRAEKYSLPEIRTADLTDALLQCAAWGAPGMHGIALLDEPHPGNLAHATAELSALGFIDETGTITPRGQRAAQLPLKANLARALLDGSTYVRPDTVAEIVAFLASDSRVDGGEVASAIRRRRNDPVLARERRRLRKTLETPGATSRGASSGETRTATSGEPAPDPTPTWDDAVGIVVGLAHPHWIARARGRGYVLANGTGAVLPASSPLVGEEWLAIADLGKAQGRSEALIYAATPIDVVTATVVGKHLLTETTEIDDETLRGSRVRWLGAIELSRTPAKLSVAELLAARQEQVRRRPIANLPWTEALTATRQRLAFLHRALGQPWPDVSDQVLADSVEAWLMPFVTARGIDLDGAVASLKPWEQAHMFDELAPERIDTPLGSARVDYVGERPRVRMRIQEAFGWEATPEICGVPVTLELLSPAQRPLAITDDLASFWAGPYAGVRADMRGRYPRHPWPEDPAHAEPTRRAKKRK</sequence>
<keyword evidence="4" id="KW-0067">ATP-binding</keyword>
<dbReference type="Proteomes" id="UP000602653">
    <property type="component" value="Chromosome"/>
</dbReference>
<dbReference type="InterPro" id="IPR014001">
    <property type="entry name" value="Helicase_ATP-bd"/>
</dbReference>
<proteinExistence type="predicted"/>
<evidence type="ECO:0000313" key="8">
    <source>
        <dbReference type="EMBL" id="QRV03079.1"/>
    </source>
</evidence>
<evidence type="ECO:0000259" key="6">
    <source>
        <dbReference type="PROSITE" id="PS51192"/>
    </source>
</evidence>
<keyword evidence="9" id="KW-1185">Reference proteome</keyword>
<dbReference type="InterPro" id="IPR011545">
    <property type="entry name" value="DEAD/DEAH_box_helicase_dom"/>
</dbReference>
<protein>
    <submittedName>
        <fullName evidence="8">ATP-dependent helicase HrpB</fullName>
    </submittedName>
</protein>
<feature type="domain" description="Helicase ATP-binding" evidence="6">
    <location>
        <begin position="20"/>
        <end position="192"/>
    </location>
</feature>
<dbReference type="SMART" id="SM00487">
    <property type="entry name" value="DEXDc"/>
    <property type="match status" value="1"/>
</dbReference>
<accession>A0ABX7IIV7</accession>
<dbReference type="InterPro" id="IPR007502">
    <property type="entry name" value="Helicase-assoc_dom"/>
</dbReference>
<dbReference type="PROSITE" id="PS00690">
    <property type="entry name" value="DEAH_ATP_HELICASE"/>
    <property type="match status" value="1"/>
</dbReference>
<evidence type="ECO:0000259" key="7">
    <source>
        <dbReference type="PROSITE" id="PS51194"/>
    </source>
</evidence>
<dbReference type="SUPFAM" id="SSF52540">
    <property type="entry name" value="P-loop containing nucleoside triphosphate hydrolases"/>
    <property type="match status" value="1"/>
</dbReference>
<dbReference type="PROSITE" id="PS51194">
    <property type="entry name" value="HELICASE_CTER"/>
    <property type="match status" value="1"/>
</dbReference>
<gene>
    <name evidence="8" type="primary">hrpB</name>
    <name evidence="8" type="ORF">JTE88_08820</name>
</gene>
<evidence type="ECO:0000256" key="2">
    <source>
        <dbReference type="ARBA" id="ARBA00022801"/>
    </source>
</evidence>